<protein>
    <submittedName>
        <fullName evidence="3">2-aminoethylphosphonate--pyruvate transaminase</fullName>
    </submittedName>
</protein>
<evidence type="ECO:0000256" key="1">
    <source>
        <dbReference type="SAM" id="MobiDB-lite"/>
    </source>
</evidence>
<sequence>MTHMQKKVVEFISKKPSDRKDIIIQIFLPWLRKKSLLLQDLDKAILTDVMRNCAYQKANRDDLIITQGELGDSFYIMLTGKTSVYITPIKVDDEQQSATPDMQKKGKDDEKTDDNDDSSQEEEENTDEKKPLDRSKFGKFIMHYEGSNSFGEVALMSEDSVRNATIIADEETDLLVISRELFNRSVKAKQEKEYEEKKDFINESPFFHNWSPKFKRLLEMSIRKEHYPFGSTIVRQGDSACGLVFLLSGQAKVTVNPSHHNGQFPLLTKQEINPIAKEIGRNSYNKIVKKLDRNFTQHHIQIRRKEGYAAAEKRVMSRTVELCCIESNDVIGDIEMVMELERSTCTVNCTENTTVMVLDTKNYDRLIAKKNIHTIRKLCKTALQKVMCRASSGKGSQVPLLDILQKKLQEKLPSKDENNCKAKIDRSKSVAMEQLIQFFLKDKAPLIEPCVPNSLYYRIKSEKRAKMIEINEMKLKGHVSKVENRLYDYRPRRKVPRSMKQLKSMRAENDLLRTTQSAWDYPQVSHTSLRPRTALGIHREFSQSPTSRPHTAGIFHLTECNNAEEEAVGSPTRDEPNGVVSDVLEQIDLVQKEKTEARSKVICSAMAVSEINKTSMRNGGSSTSALTAMEPFDEDYFDWETSERNLCNLEDRIKHFCSDGENKPVKVAPQVAPLRRFSIRDEKEDDSSFDVKVPKPGGTVFIKSKPCHLPPNANIHPDGHQHVRRFVVTRDEAYDFSSMLSRRPKSARPTRTIITPTFSSRRPKTATGGRTSYSRTGSLVQMIAS</sequence>
<feature type="domain" description="Cyclic nucleotide-binding" evidence="2">
    <location>
        <begin position="206"/>
        <end position="256"/>
    </location>
</feature>
<dbReference type="PROSITE" id="PS00888">
    <property type="entry name" value="CNMP_BINDING_1"/>
    <property type="match status" value="2"/>
</dbReference>
<evidence type="ECO:0000313" key="4">
    <source>
        <dbReference type="Proteomes" id="UP000242188"/>
    </source>
</evidence>
<feature type="domain" description="Cyclic nucleotide-binding" evidence="2">
    <location>
        <begin position="37"/>
        <end position="203"/>
    </location>
</feature>
<dbReference type="InterPro" id="IPR018490">
    <property type="entry name" value="cNMP-bd_dom_sf"/>
</dbReference>
<dbReference type="InterPro" id="IPR000595">
    <property type="entry name" value="cNMP-bd_dom"/>
</dbReference>
<dbReference type="STRING" id="6573.A0A210Q0A6"/>
<dbReference type="Proteomes" id="UP000242188">
    <property type="component" value="Unassembled WGS sequence"/>
</dbReference>
<dbReference type="AlphaFoldDB" id="A0A210Q0A6"/>
<name>A0A210Q0A6_MIZYE</name>
<dbReference type="PANTHER" id="PTHR23011:SF28">
    <property type="entry name" value="CYCLIC NUCLEOTIDE-BINDING DOMAIN CONTAINING PROTEIN"/>
    <property type="match status" value="1"/>
</dbReference>
<evidence type="ECO:0000259" key="2">
    <source>
        <dbReference type="PROSITE" id="PS50042"/>
    </source>
</evidence>
<dbReference type="SUPFAM" id="SSF51206">
    <property type="entry name" value="cAMP-binding domain-like"/>
    <property type="match status" value="2"/>
</dbReference>
<comment type="caution">
    <text evidence="3">The sequence shown here is derived from an EMBL/GenBank/DDBJ whole genome shotgun (WGS) entry which is preliminary data.</text>
</comment>
<dbReference type="PANTHER" id="PTHR23011">
    <property type="entry name" value="CYCLIC NUCLEOTIDE-BINDING DOMAIN CONTAINING PROTEIN"/>
    <property type="match status" value="1"/>
</dbReference>
<dbReference type="OrthoDB" id="2021138at2759"/>
<evidence type="ECO:0000313" key="3">
    <source>
        <dbReference type="EMBL" id="OWF42181.1"/>
    </source>
</evidence>
<dbReference type="Gene3D" id="2.60.120.10">
    <property type="entry name" value="Jelly Rolls"/>
    <property type="match status" value="2"/>
</dbReference>
<accession>A0A210Q0A6</accession>
<organism evidence="3 4">
    <name type="scientific">Mizuhopecten yessoensis</name>
    <name type="common">Japanese scallop</name>
    <name type="synonym">Patinopecten yessoensis</name>
    <dbReference type="NCBI Taxonomy" id="6573"/>
    <lineage>
        <taxon>Eukaryota</taxon>
        <taxon>Metazoa</taxon>
        <taxon>Spiralia</taxon>
        <taxon>Lophotrochozoa</taxon>
        <taxon>Mollusca</taxon>
        <taxon>Bivalvia</taxon>
        <taxon>Autobranchia</taxon>
        <taxon>Pteriomorphia</taxon>
        <taxon>Pectinida</taxon>
        <taxon>Pectinoidea</taxon>
        <taxon>Pectinidae</taxon>
        <taxon>Mizuhopecten</taxon>
    </lineage>
</organism>
<gene>
    <name evidence="3" type="ORF">KP79_PYT10559</name>
</gene>
<dbReference type="EMBL" id="NEDP02005311">
    <property type="protein sequence ID" value="OWF42181.1"/>
    <property type="molecule type" value="Genomic_DNA"/>
</dbReference>
<keyword evidence="4" id="KW-1185">Reference proteome</keyword>
<dbReference type="InterPro" id="IPR018488">
    <property type="entry name" value="cNMP-bd_CS"/>
</dbReference>
<feature type="region of interest" description="Disordered" evidence="1">
    <location>
        <begin position="91"/>
        <end position="132"/>
    </location>
</feature>
<dbReference type="PROSITE" id="PS50042">
    <property type="entry name" value="CNMP_BINDING_3"/>
    <property type="match status" value="2"/>
</dbReference>
<reference evidence="3 4" key="1">
    <citation type="journal article" date="2017" name="Nat. Ecol. Evol.">
        <title>Scallop genome provides insights into evolution of bilaterian karyotype and development.</title>
        <authorList>
            <person name="Wang S."/>
            <person name="Zhang J."/>
            <person name="Jiao W."/>
            <person name="Li J."/>
            <person name="Xun X."/>
            <person name="Sun Y."/>
            <person name="Guo X."/>
            <person name="Huan P."/>
            <person name="Dong B."/>
            <person name="Zhang L."/>
            <person name="Hu X."/>
            <person name="Sun X."/>
            <person name="Wang J."/>
            <person name="Zhao C."/>
            <person name="Wang Y."/>
            <person name="Wang D."/>
            <person name="Huang X."/>
            <person name="Wang R."/>
            <person name="Lv J."/>
            <person name="Li Y."/>
            <person name="Zhang Z."/>
            <person name="Liu B."/>
            <person name="Lu W."/>
            <person name="Hui Y."/>
            <person name="Liang J."/>
            <person name="Zhou Z."/>
            <person name="Hou R."/>
            <person name="Li X."/>
            <person name="Liu Y."/>
            <person name="Li H."/>
            <person name="Ning X."/>
            <person name="Lin Y."/>
            <person name="Zhao L."/>
            <person name="Xing Q."/>
            <person name="Dou J."/>
            <person name="Li Y."/>
            <person name="Mao J."/>
            <person name="Guo H."/>
            <person name="Dou H."/>
            <person name="Li T."/>
            <person name="Mu C."/>
            <person name="Jiang W."/>
            <person name="Fu Q."/>
            <person name="Fu X."/>
            <person name="Miao Y."/>
            <person name="Liu J."/>
            <person name="Yu Q."/>
            <person name="Li R."/>
            <person name="Liao H."/>
            <person name="Li X."/>
            <person name="Kong Y."/>
            <person name="Jiang Z."/>
            <person name="Chourrout D."/>
            <person name="Li R."/>
            <person name="Bao Z."/>
        </authorList>
    </citation>
    <scope>NUCLEOTIDE SEQUENCE [LARGE SCALE GENOMIC DNA]</scope>
    <source>
        <strain evidence="3 4">PY_sf001</strain>
    </source>
</reference>
<dbReference type="InterPro" id="IPR014710">
    <property type="entry name" value="RmlC-like_jellyroll"/>
</dbReference>
<keyword evidence="3" id="KW-0670">Pyruvate</keyword>
<feature type="compositionally biased region" description="Acidic residues" evidence="1">
    <location>
        <begin position="111"/>
        <end position="126"/>
    </location>
</feature>
<proteinExistence type="predicted"/>
<dbReference type="CDD" id="cd00038">
    <property type="entry name" value="CAP_ED"/>
    <property type="match status" value="2"/>
</dbReference>